<organism evidence="2 3">
    <name type="scientific">Saprospira grandis (strain Lewin)</name>
    <dbReference type="NCBI Taxonomy" id="984262"/>
    <lineage>
        <taxon>Bacteria</taxon>
        <taxon>Pseudomonadati</taxon>
        <taxon>Bacteroidota</taxon>
        <taxon>Saprospiria</taxon>
        <taxon>Saprospirales</taxon>
        <taxon>Saprospiraceae</taxon>
        <taxon>Saprospira</taxon>
    </lineage>
</organism>
<sequence>MRPLFFSIFALTLTACQPSPDELARHLAKDWCDCNRVLLPLYDSLEQQNSPGQKLQLLDSMQLKVAENVACLGGEQLLQELEQKLNRQNRELLIRQFEQQQAEQCPELLRLQERMQHTVPSN</sequence>
<feature type="coiled-coil region" evidence="1">
    <location>
        <begin position="71"/>
        <end position="98"/>
    </location>
</feature>
<name>H6KZ24_SAPGL</name>
<gene>
    <name evidence="2" type="ordered locus">SGRA_0569</name>
</gene>
<dbReference type="Proteomes" id="UP000007519">
    <property type="component" value="Chromosome"/>
</dbReference>
<dbReference type="PROSITE" id="PS51257">
    <property type="entry name" value="PROKAR_LIPOPROTEIN"/>
    <property type="match status" value="1"/>
</dbReference>
<evidence type="ECO:0000313" key="3">
    <source>
        <dbReference type="Proteomes" id="UP000007519"/>
    </source>
</evidence>
<keyword evidence="3" id="KW-1185">Reference proteome</keyword>
<protein>
    <recommendedName>
        <fullName evidence="4">Lipoprotein</fullName>
    </recommendedName>
</protein>
<proteinExistence type="predicted"/>
<keyword evidence="1" id="KW-0175">Coiled coil</keyword>
<dbReference type="KEGG" id="sgn:SGRA_0569"/>
<dbReference type="OrthoDB" id="9829861at2"/>
<dbReference type="STRING" id="984262.SGRA_0569"/>
<dbReference type="AlphaFoldDB" id="H6KZ24"/>
<evidence type="ECO:0000256" key="1">
    <source>
        <dbReference type="SAM" id="Coils"/>
    </source>
</evidence>
<dbReference type="HOGENOM" id="CLU_2025118_0_0_10"/>
<dbReference type="RefSeq" id="WP_014373552.1">
    <property type="nucleotide sequence ID" value="NC_016940.1"/>
</dbReference>
<accession>H6KZ24</accession>
<evidence type="ECO:0000313" key="2">
    <source>
        <dbReference type="EMBL" id="AFC23308.1"/>
    </source>
</evidence>
<dbReference type="EMBL" id="CP002831">
    <property type="protein sequence ID" value="AFC23308.1"/>
    <property type="molecule type" value="Genomic_DNA"/>
</dbReference>
<evidence type="ECO:0008006" key="4">
    <source>
        <dbReference type="Google" id="ProtNLM"/>
    </source>
</evidence>
<reference evidence="2 3" key="1">
    <citation type="journal article" date="2012" name="Stand. Genomic Sci.">
        <title>Complete genome sequencing and analysis of Saprospira grandis str. Lewin, a predatory marine bacterium.</title>
        <authorList>
            <person name="Saw J.H."/>
            <person name="Yuryev A."/>
            <person name="Kanbe M."/>
            <person name="Hou S."/>
            <person name="Young A.G."/>
            <person name="Aizawa S."/>
            <person name="Alam M."/>
        </authorList>
    </citation>
    <scope>NUCLEOTIDE SEQUENCE [LARGE SCALE GENOMIC DNA]</scope>
    <source>
        <strain evidence="2 3">Lewin</strain>
    </source>
</reference>